<dbReference type="Pfam" id="PF17802">
    <property type="entry name" value="SpaA"/>
    <property type="match status" value="3"/>
</dbReference>
<keyword evidence="5" id="KW-0812">Transmembrane</keyword>
<evidence type="ECO:0000256" key="5">
    <source>
        <dbReference type="SAM" id="Phobius"/>
    </source>
</evidence>
<feature type="region of interest" description="Disordered" evidence="4">
    <location>
        <begin position="508"/>
        <end position="536"/>
    </location>
</feature>
<evidence type="ECO:0000313" key="8">
    <source>
        <dbReference type="Proteomes" id="UP000529710"/>
    </source>
</evidence>
<feature type="transmembrane region" description="Helical" evidence="5">
    <location>
        <begin position="1006"/>
        <end position="1025"/>
    </location>
</feature>
<keyword evidence="5" id="KW-1133">Transmembrane helix</keyword>
<evidence type="ECO:0000313" key="7">
    <source>
        <dbReference type="EMBL" id="NMM95670.1"/>
    </source>
</evidence>
<reference evidence="7 8" key="1">
    <citation type="submission" date="2020-02" db="EMBL/GenBank/DDBJ databases">
        <title>Characterization of phylogenetic diversity of novel bifidobacterial species isolated in Czech ZOOs.</title>
        <authorList>
            <person name="Lugli G.A."/>
            <person name="Vera N.B."/>
            <person name="Ventura M."/>
        </authorList>
    </citation>
    <scope>NUCLEOTIDE SEQUENCE [LARGE SCALE GENOMIC DNA]</scope>
    <source>
        <strain evidence="7 8">DSM 109960</strain>
    </source>
</reference>
<evidence type="ECO:0000259" key="6">
    <source>
        <dbReference type="Pfam" id="PF17802"/>
    </source>
</evidence>
<name>A0A7Y0HSZ3_9BIFI</name>
<proteinExistence type="inferred from homology"/>
<protein>
    <recommendedName>
        <fullName evidence="6">SpaA-like prealbumin fold domain-containing protein</fullName>
    </recommendedName>
</protein>
<dbReference type="Gene3D" id="2.60.40.10">
    <property type="entry name" value="Immunoglobulins"/>
    <property type="match status" value="3"/>
</dbReference>
<evidence type="ECO:0000256" key="4">
    <source>
        <dbReference type="SAM" id="MobiDB-lite"/>
    </source>
</evidence>
<accession>A0A7Y0HSZ3</accession>
<dbReference type="AlphaFoldDB" id="A0A7Y0HSZ3"/>
<keyword evidence="3" id="KW-0732">Signal</keyword>
<comment type="caution">
    <text evidence="7">The sequence shown here is derived from an EMBL/GenBank/DDBJ whole genome shotgun (WGS) entry which is preliminary data.</text>
</comment>
<organism evidence="7 8">
    <name type="scientific">Bifidobacterium erythrocebi</name>
    <dbReference type="NCBI Taxonomy" id="2675325"/>
    <lineage>
        <taxon>Bacteria</taxon>
        <taxon>Bacillati</taxon>
        <taxon>Actinomycetota</taxon>
        <taxon>Actinomycetes</taxon>
        <taxon>Bifidobacteriales</taxon>
        <taxon>Bifidobacteriaceae</taxon>
        <taxon>Bifidobacterium</taxon>
    </lineage>
</organism>
<keyword evidence="8" id="KW-1185">Reference proteome</keyword>
<dbReference type="Proteomes" id="UP000529710">
    <property type="component" value="Unassembled WGS sequence"/>
</dbReference>
<evidence type="ECO:0000256" key="2">
    <source>
        <dbReference type="ARBA" id="ARBA00022525"/>
    </source>
</evidence>
<keyword evidence="2" id="KW-0964">Secreted</keyword>
<evidence type="ECO:0000256" key="1">
    <source>
        <dbReference type="ARBA" id="ARBA00007257"/>
    </source>
</evidence>
<keyword evidence="5" id="KW-0472">Membrane</keyword>
<sequence length="1031" mass="107075">MSQPRISRNAGSIGRIYPAIAAILTLVLGAIAIPSDAHAEGTSVSATNYAELRSAMQDPAVGTVSVTGPVAFTGTIAVNGAKTIIADQDAGGAVSHDDDTDDFPLFQVGNGATLTVGTANDKHTLDYSDQANGRFATVAKGGTLTITNGTFSNNANTSGDAAIALVEAGGTLSVNGGEFTGNTSSAGSPNTGGGAIHSSGTVTVNGGTFSGNTTGRNNESNLGYHGGGAIWSDGTLTINGGEFTGNISQAQHYWASGKLPTGGGAIWATRSLTVNGGTFSGNWQKDGNSTLYGTGGGAIYFGDGTKGTDANGTLTINGGTFTGNRSMQDGGAIFMTWNTTGHFRNGTFAGNWSNRLGGAVYTEEDSISYINNAAMFGNMAGHFGGGLWLCPSGQGMTSEHGGIALFDNIANQTYDRAEDGTNTSRFPTDKQDGKTYTNTATSYRYGSAGDDFSIMYPNKSGSTQSSFELTGSLFTGERTTWYEDGEPSSSANGFLYDAGSLSVNSAKRYADGDAPRSNQNETLKPGDAGHGYGLKSIPDAAAKDRAKAEADLTFTGNQARLSGGAFGSNGIVRFVHLGAAGWKKADADGTLLAGSAWRINGPGPYDPAGTIPSCAVDEQGDAQASTNAWCRLADGSATAIVEDNGGLDRSPADGVFLLRDLTAGTYTLVETRAPENHRISHKTYRLTVDDQGGQELAVVDGGEAGTGRIDGNTIVNDLYGSVSWSKVDADDATELLNGSSWQLQDADGTKLADITDCVDAAQCAPTDDDSQADLRDSDPVPGKFALHYLSAGTYRLVETKAPHGYEKSEMTYTFTIDAAHHADVSILGGNGTAIENNALPNRRSTGSMVWHKIDAGGEGRLSGSEWQLVRVKDRRGDDIAENQRKPVTVTDCIVDGKDAICSKDSSDRDPSAGGFKVEGLDWGTYRLTETKAPHGYELPDGKTTFYTFEIGKSNFTENGFTMPKLHQGDNAGNTVNGNDITNTPIRVSVLPITGGTGSSARTSLPYAALALSAATVIIAAAIAIGRRLRAR</sequence>
<dbReference type="GO" id="GO:0005975">
    <property type="term" value="P:carbohydrate metabolic process"/>
    <property type="evidence" value="ECO:0007669"/>
    <property type="project" value="UniProtKB-ARBA"/>
</dbReference>
<feature type="region of interest" description="Disordered" evidence="4">
    <location>
        <begin position="418"/>
        <end position="437"/>
    </location>
</feature>
<dbReference type="RefSeq" id="WP_169078781.1">
    <property type="nucleotide sequence ID" value="NZ_JAAIIF010000006.1"/>
</dbReference>
<feature type="domain" description="SpaA-like prealbumin fold" evidence="6">
    <location>
        <begin position="583"/>
        <end position="698"/>
    </location>
</feature>
<dbReference type="InterPro" id="IPR013783">
    <property type="entry name" value="Ig-like_fold"/>
</dbReference>
<gene>
    <name evidence="7" type="ORF">G1C98_0406</name>
</gene>
<dbReference type="PANTHER" id="PTHR36108">
    <property type="entry name" value="COLOSSIN-B-RELATED"/>
    <property type="match status" value="1"/>
</dbReference>
<dbReference type="EMBL" id="JAAIIF010000006">
    <property type="protein sequence ID" value="NMM95670.1"/>
    <property type="molecule type" value="Genomic_DNA"/>
</dbReference>
<dbReference type="InterPro" id="IPR041033">
    <property type="entry name" value="SpaA_PFL_dom_1"/>
</dbReference>
<dbReference type="PANTHER" id="PTHR36108:SF13">
    <property type="entry name" value="COLOSSIN-B-RELATED"/>
    <property type="match status" value="1"/>
</dbReference>
<feature type="domain" description="SpaA-like prealbumin fold" evidence="6">
    <location>
        <begin position="720"/>
        <end position="824"/>
    </location>
</feature>
<comment type="similarity">
    <text evidence="1">Belongs to the serine-aspartate repeat-containing protein (SDr) family.</text>
</comment>
<feature type="domain" description="SpaA-like prealbumin fold" evidence="6">
    <location>
        <begin position="846"/>
        <end position="954"/>
    </location>
</feature>
<evidence type="ECO:0000256" key="3">
    <source>
        <dbReference type="ARBA" id="ARBA00022729"/>
    </source>
</evidence>